<proteinExistence type="predicted"/>
<accession>A0ABU5H2Q6</accession>
<evidence type="ECO:0000313" key="1">
    <source>
        <dbReference type="EMBL" id="MDY7227750.1"/>
    </source>
</evidence>
<comment type="caution">
    <text evidence="1">The sequence shown here is derived from an EMBL/GenBank/DDBJ whole genome shotgun (WGS) entry which is preliminary data.</text>
</comment>
<gene>
    <name evidence="1" type="ORF">SYV04_15150</name>
</gene>
<dbReference type="EMBL" id="JAXIVS010000004">
    <property type="protein sequence ID" value="MDY7227750.1"/>
    <property type="molecule type" value="Genomic_DNA"/>
</dbReference>
<reference evidence="1 2" key="1">
    <citation type="submission" date="2023-12" db="EMBL/GenBank/DDBJ databases">
        <title>the genome sequence of Hyalangium sp. s54d21.</title>
        <authorList>
            <person name="Zhang X."/>
        </authorList>
    </citation>
    <scope>NUCLEOTIDE SEQUENCE [LARGE SCALE GENOMIC DNA]</scope>
    <source>
        <strain evidence="2">s54d21</strain>
    </source>
</reference>
<organism evidence="1 2">
    <name type="scientific">Hyalangium rubrum</name>
    <dbReference type="NCBI Taxonomy" id="3103134"/>
    <lineage>
        <taxon>Bacteria</taxon>
        <taxon>Pseudomonadati</taxon>
        <taxon>Myxococcota</taxon>
        <taxon>Myxococcia</taxon>
        <taxon>Myxococcales</taxon>
        <taxon>Cystobacterineae</taxon>
        <taxon>Archangiaceae</taxon>
        <taxon>Hyalangium</taxon>
    </lineage>
</organism>
<evidence type="ECO:0000313" key="2">
    <source>
        <dbReference type="Proteomes" id="UP001291309"/>
    </source>
</evidence>
<dbReference type="Proteomes" id="UP001291309">
    <property type="component" value="Unassembled WGS sequence"/>
</dbReference>
<protein>
    <submittedName>
        <fullName evidence="1">Uncharacterized protein</fullName>
    </submittedName>
</protein>
<keyword evidence="2" id="KW-1185">Reference proteome</keyword>
<sequence>MTKLENKSNPNIKITLEEVHQRVIQLVEQGHADNYQIGWLYNYVVDHELAKTGGFKDAEDFFQNQVKVLSQSTLTSYGAVARSFTAAACVKHGMNNLYTLLSYEKLAGITVDGNEPGPTPILVPQEDGTVAQKAFADCTVEELKQAVKHKRTPPTPLPESATARVMLYRQTLDQHFGKQNRIRVRAREERSQLLISLQDIPEAQMPKLIEALMDSLKPSNEAA</sequence>
<name>A0ABU5H2Q6_9BACT</name>
<dbReference type="RefSeq" id="WP_321546463.1">
    <property type="nucleotide sequence ID" value="NZ_JAXIVS010000004.1"/>
</dbReference>